<feature type="non-terminal residue" evidence="6">
    <location>
        <position position="396"/>
    </location>
</feature>
<keyword evidence="4" id="KW-0472">Membrane</keyword>
<dbReference type="AlphaFoldDB" id="A0AAV5SXV5"/>
<evidence type="ECO:0000256" key="1">
    <source>
        <dbReference type="ARBA" id="ARBA00004175"/>
    </source>
</evidence>
<keyword evidence="5" id="KW-0166">Nematocyst</keyword>
<accession>A0AAV5SXV5</accession>
<dbReference type="Gene3D" id="2.60.270.50">
    <property type="match status" value="1"/>
</dbReference>
<sequence length="396" mass="44563">MELLTAAAAFARIAEAVGIAVIGTHAITGVDVSVDFEVANYTTSTVRSRGMWTFDGDISSSPVDIKPATQMNFTAQKTAWSKFGSSGIVFFDLNNELFFVQWNVPYMSIFCNSLSIGLLGTCKPETLDMKFATNISNIFHSHELKERFPETLHSFDLAHYYMHVRYLQIQNENLAIRATMDTTQKSTIKVEIVPTHESDFALPIGGVFQPPLRAPELTAEEARRMADRFRLTNVGKIKNTGSSIRVDFNISNYTQHTIFHKNNWIFRGDLASNPIDINAGQTMQFTAQKRDWAMHGTSGVVFFDIEGTLLFIHWHVSYTSFSSNTLSIGLLGQYKTFDVSEKFIEIVKEAEDTKDTETMAASLSKYLHSFDHGLFQSSKSRHLEIEDNKFAIKANI</sequence>
<evidence type="ECO:0000256" key="4">
    <source>
        <dbReference type="ARBA" id="ARBA00023298"/>
    </source>
</evidence>
<keyword evidence="4" id="KW-1053">Target membrane</keyword>
<keyword evidence="7" id="KW-1185">Reference proteome</keyword>
<dbReference type="PANTHER" id="PTHR40388">
    <property type="entry name" value="BRYOPORIN"/>
    <property type="match status" value="1"/>
</dbReference>
<name>A0AAV5SXV5_9BILA</name>
<proteinExistence type="predicted"/>
<dbReference type="GO" id="GO:0042151">
    <property type="term" value="C:nematocyst"/>
    <property type="evidence" value="ECO:0007669"/>
    <property type="project" value="UniProtKB-SubCell"/>
</dbReference>
<evidence type="ECO:0000313" key="7">
    <source>
        <dbReference type="Proteomes" id="UP001432027"/>
    </source>
</evidence>
<dbReference type="InterPro" id="IPR050677">
    <property type="entry name" value="Actinoporin_PFT"/>
</dbReference>
<dbReference type="PANTHER" id="PTHR40388:SF1">
    <property type="entry name" value="BRYOPORIN"/>
    <property type="match status" value="1"/>
</dbReference>
<organism evidence="6 7">
    <name type="scientific">Pristionchus entomophagus</name>
    <dbReference type="NCBI Taxonomy" id="358040"/>
    <lineage>
        <taxon>Eukaryota</taxon>
        <taxon>Metazoa</taxon>
        <taxon>Ecdysozoa</taxon>
        <taxon>Nematoda</taxon>
        <taxon>Chromadorea</taxon>
        <taxon>Rhabditida</taxon>
        <taxon>Rhabditina</taxon>
        <taxon>Diplogasteromorpha</taxon>
        <taxon>Diplogasteroidea</taxon>
        <taxon>Neodiplogasteridae</taxon>
        <taxon>Pristionchus</taxon>
    </lineage>
</organism>
<protein>
    <submittedName>
        <fullName evidence="6">Uncharacterized protein</fullName>
    </submittedName>
</protein>
<evidence type="ECO:0000313" key="6">
    <source>
        <dbReference type="EMBL" id="GMS87595.1"/>
    </source>
</evidence>
<dbReference type="Proteomes" id="UP001432027">
    <property type="component" value="Unassembled WGS sequence"/>
</dbReference>
<keyword evidence="3" id="KW-1052">Target cell membrane</keyword>
<dbReference type="EMBL" id="BTSX01000003">
    <property type="protein sequence ID" value="GMS87595.1"/>
    <property type="molecule type" value="Genomic_DNA"/>
</dbReference>
<gene>
    <name evidence="6" type="ORF">PENTCL1PPCAC_9770</name>
</gene>
<comment type="caution">
    <text evidence="6">The sequence shown here is derived from an EMBL/GenBank/DDBJ whole genome shotgun (WGS) entry which is preliminary data.</text>
</comment>
<evidence type="ECO:0000256" key="3">
    <source>
        <dbReference type="ARBA" id="ARBA00022537"/>
    </source>
</evidence>
<comment type="subcellular location">
    <subcellularLocation>
        <location evidence="2">Nematocyst</location>
    </subcellularLocation>
    <subcellularLocation>
        <location evidence="1">Target cell membrane</location>
    </subcellularLocation>
</comment>
<evidence type="ECO:0000256" key="5">
    <source>
        <dbReference type="ARBA" id="ARBA00023331"/>
    </source>
</evidence>
<evidence type="ECO:0000256" key="2">
    <source>
        <dbReference type="ARBA" id="ARBA00004532"/>
    </source>
</evidence>
<dbReference type="Gene3D" id="2.60.270.20">
    <property type="entry name" value="Cytolysin/lectin"/>
    <property type="match status" value="1"/>
</dbReference>
<dbReference type="GO" id="GO:0044218">
    <property type="term" value="C:other organism cell membrane"/>
    <property type="evidence" value="ECO:0007669"/>
    <property type="project" value="UniProtKB-KW"/>
</dbReference>
<reference evidence="6" key="1">
    <citation type="submission" date="2023-10" db="EMBL/GenBank/DDBJ databases">
        <title>Genome assembly of Pristionchus species.</title>
        <authorList>
            <person name="Yoshida K."/>
            <person name="Sommer R.J."/>
        </authorList>
    </citation>
    <scope>NUCLEOTIDE SEQUENCE</scope>
    <source>
        <strain evidence="6">RS0144</strain>
    </source>
</reference>
<dbReference type="InterPro" id="IPR015926">
    <property type="entry name" value="Cytolysin/lectin"/>
</dbReference>